<proteinExistence type="predicted"/>
<gene>
    <name evidence="1" type="ORF">NG800_014360</name>
</gene>
<keyword evidence="2" id="KW-1185">Reference proteome</keyword>
<evidence type="ECO:0000313" key="2">
    <source>
        <dbReference type="Proteomes" id="UP001204439"/>
    </source>
</evidence>
<protein>
    <recommendedName>
        <fullName evidence="3">Addiction module toxin RelE</fullName>
    </recommendedName>
</protein>
<sequence length="133" mass="15707">MNTYDYIKGINLIKLYSSENDNKIKYQLEIIADQLKNQILKNFDKLISEEKSISNIKIEYENPCYRQSATGIIYTLNFANDENFKIYIEVLIDLSRILIYTKGIPEKKTLKELNKKIVAKYNHESKTEFKEVL</sequence>
<evidence type="ECO:0000313" key="1">
    <source>
        <dbReference type="EMBL" id="MDW8550106.1"/>
    </source>
</evidence>
<organism evidence="1 2">
    <name type="scientific">Epilithonimonas ginsengisoli</name>
    <dbReference type="NCBI Taxonomy" id="1245592"/>
    <lineage>
        <taxon>Bacteria</taxon>
        <taxon>Pseudomonadati</taxon>
        <taxon>Bacteroidota</taxon>
        <taxon>Flavobacteriia</taxon>
        <taxon>Flavobacteriales</taxon>
        <taxon>Weeksellaceae</taxon>
        <taxon>Chryseobacterium group</taxon>
        <taxon>Epilithonimonas</taxon>
    </lineage>
</organism>
<comment type="caution">
    <text evidence="1">The sequence shown here is derived from an EMBL/GenBank/DDBJ whole genome shotgun (WGS) entry which is preliminary data.</text>
</comment>
<evidence type="ECO:0008006" key="3">
    <source>
        <dbReference type="Google" id="ProtNLM"/>
    </source>
</evidence>
<accession>A0ABU4JKD1</accession>
<dbReference type="Proteomes" id="UP001204439">
    <property type="component" value="Unassembled WGS sequence"/>
</dbReference>
<dbReference type="EMBL" id="JAMXLT020000026">
    <property type="protein sequence ID" value="MDW8550106.1"/>
    <property type="molecule type" value="Genomic_DNA"/>
</dbReference>
<name>A0ABU4JKD1_9FLAO</name>
<dbReference type="RefSeq" id="WP_063970194.1">
    <property type="nucleotide sequence ID" value="NZ_JAMXLT020000026.1"/>
</dbReference>
<reference evidence="1 2" key="1">
    <citation type="submission" date="2023-11" db="EMBL/GenBank/DDBJ databases">
        <title>First isolation, identification, and characterization of non-pathogenic Epilithonimonas ginsengisoli isolated from diseased farmed rainbow trout (Oncorhynchus mykiss) in Chile.</title>
        <authorList>
            <person name="Miranda C.D."/>
            <person name="Irgang R."/>
            <person name="Concha C."/>
            <person name="Rojas R."/>
            <person name="Avendano R."/>
        </authorList>
    </citation>
    <scope>NUCLEOTIDE SEQUENCE [LARGE SCALE GENOMIC DNA]</scope>
    <source>
        <strain evidence="1 2">FP99</strain>
    </source>
</reference>